<reference evidence="7" key="1">
    <citation type="submission" date="2020-01" db="EMBL/GenBank/DDBJ databases">
        <title>Draft genome sequence of the Termite Coptotermes fromosanus.</title>
        <authorList>
            <person name="Itakura S."/>
            <person name="Yosikawa Y."/>
            <person name="Umezawa K."/>
        </authorList>
    </citation>
    <scope>NUCLEOTIDE SEQUENCE [LARGE SCALE GENOMIC DNA]</scope>
</reference>
<dbReference type="InParanoid" id="A0A6L2PF84"/>
<protein>
    <recommendedName>
        <fullName evidence="8">Cell cycle checkpoint protein RAD1</fullName>
    </recommendedName>
</protein>
<keyword evidence="3" id="KW-0227">DNA damage</keyword>
<comment type="caution">
    <text evidence="6">The sequence shown here is derived from an EMBL/GenBank/DDBJ whole genome shotgun (WGS) entry which is preliminary data.</text>
</comment>
<organism evidence="6 7">
    <name type="scientific">Coptotermes formosanus</name>
    <name type="common">Formosan subterranean termite</name>
    <dbReference type="NCBI Taxonomy" id="36987"/>
    <lineage>
        <taxon>Eukaryota</taxon>
        <taxon>Metazoa</taxon>
        <taxon>Ecdysozoa</taxon>
        <taxon>Arthropoda</taxon>
        <taxon>Hexapoda</taxon>
        <taxon>Insecta</taxon>
        <taxon>Pterygota</taxon>
        <taxon>Neoptera</taxon>
        <taxon>Polyneoptera</taxon>
        <taxon>Dictyoptera</taxon>
        <taxon>Blattodea</taxon>
        <taxon>Blattoidea</taxon>
        <taxon>Termitoidae</taxon>
        <taxon>Rhinotermitidae</taxon>
        <taxon>Coptotermes</taxon>
    </lineage>
</organism>
<dbReference type="InterPro" id="IPR003011">
    <property type="entry name" value="Cell_cycle_checkpoint_Rad1"/>
</dbReference>
<dbReference type="Gene3D" id="3.70.10.10">
    <property type="match status" value="1"/>
</dbReference>
<evidence type="ECO:0000256" key="2">
    <source>
        <dbReference type="ARBA" id="ARBA00010991"/>
    </source>
</evidence>
<dbReference type="GO" id="GO:0000077">
    <property type="term" value="P:DNA damage checkpoint signaling"/>
    <property type="evidence" value="ECO:0007669"/>
    <property type="project" value="InterPro"/>
</dbReference>
<evidence type="ECO:0008006" key="8">
    <source>
        <dbReference type="Google" id="ProtNLM"/>
    </source>
</evidence>
<evidence type="ECO:0000313" key="6">
    <source>
        <dbReference type="EMBL" id="GFG29058.1"/>
    </source>
</evidence>
<dbReference type="Pfam" id="PF02144">
    <property type="entry name" value="Rad1"/>
    <property type="match status" value="1"/>
</dbReference>
<name>A0A6L2PF84_COPFO</name>
<comment type="similarity">
    <text evidence="2">Belongs to the rad1 family.</text>
</comment>
<dbReference type="PRINTS" id="PR01245">
    <property type="entry name" value="RAD1REC1"/>
</dbReference>
<dbReference type="PANTHER" id="PTHR10870">
    <property type="entry name" value="CELL CYCLE CHECKPOINT PROTEIN RAD1"/>
    <property type="match status" value="1"/>
</dbReference>
<keyword evidence="5" id="KW-0539">Nucleus</keyword>
<dbReference type="FunCoup" id="A0A6L2PF84">
    <property type="interactions" value="1455"/>
</dbReference>
<dbReference type="PRINTS" id="PR01246">
    <property type="entry name" value="RAD1REPAIR"/>
</dbReference>
<dbReference type="InterPro" id="IPR003021">
    <property type="entry name" value="Rad1_Rec1_Rad17"/>
</dbReference>
<comment type="subcellular location">
    <subcellularLocation>
        <location evidence="1">Nucleus</location>
    </subcellularLocation>
</comment>
<proteinExistence type="inferred from homology"/>
<evidence type="ECO:0000256" key="3">
    <source>
        <dbReference type="ARBA" id="ARBA00022763"/>
    </source>
</evidence>
<keyword evidence="7" id="KW-1185">Reference proteome</keyword>
<dbReference type="AlphaFoldDB" id="A0A6L2PF84"/>
<dbReference type="PANTHER" id="PTHR10870:SF0">
    <property type="entry name" value="CELL CYCLE CHECKPOINT PROTEIN RAD1"/>
    <property type="match status" value="1"/>
</dbReference>
<dbReference type="OrthoDB" id="337581at2759"/>
<evidence type="ECO:0000256" key="4">
    <source>
        <dbReference type="ARBA" id="ARBA00023204"/>
    </source>
</evidence>
<dbReference type="GO" id="GO:0006281">
    <property type="term" value="P:DNA repair"/>
    <property type="evidence" value="ECO:0007669"/>
    <property type="project" value="UniProtKB-KW"/>
</dbReference>
<dbReference type="Proteomes" id="UP000502823">
    <property type="component" value="Unassembled WGS sequence"/>
</dbReference>
<sequence>MSVLSQHEVVDEDYLFEAYLDSVKHISILLRAVNFKDNATCFATDKGLKVTVEDSKCVQASAFIQREVFQQYTLNDEQVAFKINISVLVECLNIFGGSSTALKMCYQGYGFPLTLLLEEGGVITDCSIRTLEAEEILDFNFSAVNVLNKIILRSECLKEVFAELDSSSDLVEILLSPDPPYFRISTVGTAGDTKVTCCFVLYTIT</sequence>
<dbReference type="EMBL" id="BLKM01000110">
    <property type="protein sequence ID" value="GFG29058.1"/>
    <property type="molecule type" value="Genomic_DNA"/>
</dbReference>
<keyword evidence="4" id="KW-0234">DNA repair</keyword>
<dbReference type="GO" id="GO:0030896">
    <property type="term" value="C:checkpoint clamp complex"/>
    <property type="evidence" value="ECO:0007669"/>
    <property type="project" value="TreeGrafter"/>
</dbReference>
<gene>
    <name evidence="6" type="ORF">Cfor_02088</name>
</gene>
<evidence type="ECO:0000256" key="1">
    <source>
        <dbReference type="ARBA" id="ARBA00004123"/>
    </source>
</evidence>
<evidence type="ECO:0000313" key="7">
    <source>
        <dbReference type="Proteomes" id="UP000502823"/>
    </source>
</evidence>
<accession>A0A6L2PF84</accession>
<evidence type="ECO:0000256" key="5">
    <source>
        <dbReference type="ARBA" id="ARBA00023242"/>
    </source>
</evidence>